<dbReference type="OrthoDB" id="9985342at2"/>
<proteinExistence type="predicted"/>
<dbReference type="EMBL" id="JRUQ01000038">
    <property type="protein sequence ID" value="KGT93003.1"/>
    <property type="molecule type" value="Genomic_DNA"/>
</dbReference>
<accession>A0A0A4A566</accession>
<dbReference type="STRING" id="371042.NG99_12385"/>
<evidence type="ECO:0000313" key="1">
    <source>
        <dbReference type="EMBL" id="KGT93003.1"/>
    </source>
</evidence>
<keyword evidence="2" id="KW-1185">Reference proteome</keyword>
<name>A0A0A4A566_9GAMM</name>
<dbReference type="Proteomes" id="UP000030351">
    <property type="component" value="Unassembled WGS sequence"/>
</dbReference>
<comment type="caution">
    <text evidence="1">The sequence shown here is derived from an EMBL/GenBank/DDBJ whole genome shotgun (WGS) entry which is preliminary data.</text>
</comment>
<protein>
    <submittedName>
        <fullName evidence="1">Uncharacterized protein</fullName>
    </submittedName>
</protein>
<organism evidence="1 2">
    <name type="scientific">Erwinia typographi</name>
    <dbReference type="NCBI Taxonomy" id="371042"/>
    <lineage>
        <taxon>Bacteria</taxon>
        <taxon>Pseudomonadati</taxon>
        <taxon>Pseudomonadota</taxon>
        <taxon>Gammaproteobacteria</taxon>
        <taxon>Enterobacterales</taxon>
        <taxon>Erwiniaceae</taxon>
        <taxon>Erwinia</taxon>
    </lineage>
</organism>
<gene>
    <name evidence="1" type="ORF">NG99_12385</name>
</gene>
<dbReference type="AlphaFoldDB" id="A0A0A4A566"/>
<sequence>MIAWMEEMRSRLTIPVFSAETLGYLGALDDGNAYDMLDMPADYIYRSVARQAENPRQATC</sequence>
<dbReference type="RefSeq" id="WP_034892990.1">
    <property type="nucleotide sequence ID" value="NZ_JRUQ01000038.1"/>
</dbReference>
<reference evidence="1 2" key="1">
    <citation type="submission" date="2014-10" db="EMBL/GenBank/DDBJ databases">
        <title>Genome sequence of Erwinia typographi M043b.</title>
        <authorList>
            <person name="Chan K.-G."/>
            <person name="Tan W.-S."/>
        </authorList>
    </citation>
    <scope>NUCLEOTIDE SEQUENCE [LARGE SCALE GENOMIC DNA]</scope>
    <source>
        <strain evidence="1 2">M043b</strain>
    </source>
</reference>
<evidence type="ECO:0000313" key="2">
    <source>
        <dbReference type="Proteomes" id="UP000030351"/>
    </source>
</evidence>